<dbReference type="Pfam" id="PF00535">
    <property type="entry name" value="Glycos_transf_2"/>
    <property type="match status" value="1"/>
</dbReference>
<dbReference type="InterPro" id="IPR029044">
    <property type="entry name" value="Nucleotide-diphossugar_trans"/>
</dbReference>
<organism evidence="2 3">
    <name type="scientific">Candidatus Magasanikbacteria bacterium CG_4_10_14_0_2_um_filter_41_31</name>
    <dbReference type="NCBI Taxonomy" id="1974639"/>
    <lineage>
        <taxon>Bacteria</taxon>
        <taxon>Candidatus Magasanikiibacteriota</taxon>
    </lineage>
</organism>
<feature type="domain" description="Glycosyltransferase 2-like" evidence="1">
    <location>
        <begin position="9"/>
        <end position="132"/>
    </location>
</feature>
<protein>
    <submittedName>
        <fullName evidence="2">Glycosyl transferase</fullName>
    </submittedName>
</protein>
<dbReference type="SUPFAM" id="SSF53448">
    <property type="entry name" value="Nucleotide-diphospho-sugar transferases"/>
    <property type="match status" value="1"/>
</dbReference>
<gene>
    <name evidence="2" type="ORF">COX83_04380</name>
</gene>
<dbReference type="InterPro" id="IPR001173">
    <property type="entry name" value="Glyco_trans_2-like"/>
</dbReference>
<name>A0A2M7V1Y4_9BACT</name>
<dbReference type="Gene3D" id="3.90.550.10">
    <property type="entry name" value="Spore Coat Polysaccharide Biosynthesis Protein SpsA, Chain A"/>
    <property type="match status" value="1"/>
</dbReference>
<dbReference type="AlphaFoldDB" id="A0A2M7V1Y4"/>
<evidence type="ECO:0000259" key="1">
    <source>
        <dbReference type="Pfam" id="PF00535"/>
    </source>
</evidence>
<evidence type="ECO:0000313" key="2">
    <source>
        <dbReference type="EMBL" id="PIZ92403.1"/>
    </source>
</evidence>
<dbReference type="GO" id="GO:0016740">
    <property type="term" value="F:transferase activity"/>
    <property type="evidence" value="ECO:0007669"/>
    <property type="project" value="UniProtKB-KW"/>
</dbReference>
<sequence>MANNIQYTCLIPFFNEGNRILDTLLIATKAHSFAHIICVDDGSTDNMSETIISQFPQVELISLSQNKGKSYAIFSGLEASHTSHVFLLDADLKGLTPEELDLAITRYEEHHLDMLILGRKDSNLFVRLNRGDVLFSGQRIMKATDLHTIFLKQPSDYQLEIAINMFMRQHKKSVAWMTSAILNTYKSHKWGFIQGVKQEIAMAWDLVHYAGIREYVVQILTFSKQQV</sequence>
<dbReference type="Proteomes" id="UP000230078">
    <property type="component" value="Unassembled WGS sequence"/>
</dbReference>
<dbReference type="PANTHER" id="PTHR48090">
    <property type="entry name" value="UNDECAPRENYL-PHOSPHATE 4-DEOXY-4-FORMAMIDO-L-ARABINOSE TRANSFERASE-RELATED"/>
    <property type="match status" value="1"/>
</dbReference>
<dbReference type="EMBL" id="PFPI01000060">
    <property type="protein sequence ID" value="PIZ92403.1"/>
    <property type="molecule type" value="Genomic_DNA"/>
</dbReference>
<accession>A0A2M7V1Y4</accession>
<proteinExistence type="predicted"/>
<evidence type="ECO:0000313" key="3">
    <source>
        <dbReference type="Proteomes" id="UP000230078"/>
    </source>
</evidence>
<dbReference type="InterPro" id="IPR050256">
    <property type="entry name" value="Glycosyltransferase_2"/>
</dbReference>
<keyword evidence="2" id="KW-0808">Transferase</keyword>
<dbReference type="PANTHER" id="PTHR48090:SF7">
    <property type="entry name" value="RFBJ PROTEIN"/>
    <property type="match status" value="1"/>
</dbReference>
<comment type="caution">
    <text evidence="2">The sequence shown here is derived from an EMBL/GenBank/DDBJ whole genome shotgun (WGS) entry which is preliminary data.</text>
</comment>
<reference evidence="3" key="1">
    <citation type="submission" date="2017-09" db="EMBL/GenBank/DDBJ databases">
        <title>Depth-based differentiation of microbial function through sediment-hosted aquifers and enrichment of novel symbionts in the deep terrestrial subsurface.</title>
        <authorList>
            <person name="Probst A.J."/>
            <person name="Ladd B."/>
            <person name="Jarett J.K."/>
            <person name="Geller-Mcgrath D.E."/>
            <person name="Sieber C.M.K."/>
            <person name="Emerson J.B."/>
            <person name="Anantharaman K."/>
            <person name="Thomas B.C."/>
            <person name="Malmstrom R."/>
            <person name="Stieglmeier M."/>
            <person name="Klingl A."/>
            <person name="Woyke T."/>
            <person name="Ryan C.M."/>
            <person name="Banfield J.F."/>
        </authorList>
    </citation>
    <scope>NUCLEOTIDE SEQUENCE [LARGE SCALE GENOMIC DNA]</scope>
</reference>